<dbReference type="Pfam" id="PF13489">
    <property type="entry name" value="Methyltransf_23"/>
    <property type="match status" value="1"/>
</dbReference>
<name>A0ABQ4EHW7_9ACTN</name>
<dbReference type="InterPro" id="IPR029063">
    <property type="entry name" value="SAM-dependent_MTases_sf"/>
</dbReference>
<evidence type="ECO:0008006" key="6">
    <source>
        <dbReference type="Google" id="ProtNLM"/>
    </source>
</evidence>
<keyword evidence="3" id="KW-0949">S-adenosyl-L-methionine</keyword>
<accession>A0ABQ4EHW7</accession>
<dbReference type="CDD" id="cd02440">
    <property type="entry name" value="AdoMet_MTases"/>
    <property type="match status" value="1"/>
</dbReference>
<evidence type="ECO:0000313" key="4">
    <source>
        <dbReference type="EMBL" id="GIG94234.1"/>
    </source>
</evidence>
<keyword evidence="5" id="KW-1185">Reference proteome</keyword>
<keyword evidence="1" id="KW-0489">Methyltransferase</keyword>
<keyword evidence="2" id="KW-0808">Transferase</keyword>
<dbReference type="Gene3D" id="3.40.50.150">
    <property type="entry name" value="Vaccinia Virus protein VP39"/>
    <property type="match status" value="1"/>
</dbReference>
<reference evidence="4 5" key="1">
    <citation type="submission" date="2021-01" db="EMBL/GenBank/DDBJ databases">
        <title>Whole genome shotgun sequence of Plantactinospora mayteni NBRC 109088.</title>
        <authorList>
            <person name="Komaki H."/>
            <person name="Tamura T."/>
        </authorList>
    </citation>
    <scope>NUCLEOTIDE SEQUENCE [LARGE SCALE GENOMIC DNA]</scope>
    <source>
        <strain evidence="4 5">NBRC 109088</strain>
    </source>
</reference>
<proteinExistence type="predicted"/>
<protein>
    <recommendedName>
        <fullName evidence="6">Class I SAM-dependent methyltransferase</fullName>
    </recommendedName>
</protein>
<dbReference type="EMBL" id="BONX01000004">
    <property type="protein sequence ID" value="GIG94234.1"/>
    <property type="molecule type" value="Genomic_DNA"/>
</dbReference>
<evidence type="ECO:0000256" key="1">
    <source>
        <dbReference type="ARBA" id="ARBA00022603"/>
    </source>
</evidence>
<dbReference type="RefSeq" id="WP_203855901.1">
    <property type="nucleotide sequence ID" value="NZ_BAAAZQ010000002.1"/>
</dbReference>
<dbReference type="SUPFAM" id="SSF53335">
    <property type="entry name" value="S-adenosyl-L-methionine-dependent methyltransferases"/>
    <property type="match status" value="1"/>
</dbReference>
<organism evidence="4 5">
    <name type="scientific">Plantactinospora mayteni</name>
    <dbReference type="NCBI Taxonomy" id="566021"/>
    <lineage>
        <taxon>Bacteria</taxon>
        <taxon>Bacillati</taxon>
        <taxon>Actinomycetota</taxon>
        <taxon>Actinomycetes</taxon>
        <taxon>Micromonosporales</taxon>
        <taxon>Micromonosporaceae</taxon>
        <taxon>Plantactinospora</taxon>
    </lineage>
</organism>
<gene>
    <name evidence="4" type="ORF">Pma05_08070</name>
</gene>
<evidence type="ECO:0000313" key="5">
    <source>
        <dbReference type="Proteomes" id="UP000621500"/>
    </source>
</evidence>
<dbReference type="PANTHER" id="PTHR43464:SF19">
    <property type="entry name" value="UBIQUINONE BIOSYNTHESIS O-METHYLTRANSFERASE, MITOCHONDRIAL"/>
    <property type="match status" value="1"/>
</dbReference>
<dbReference type="PANTHER" id="PTHR43464">
    <property type="entry name" value="METHYLTRANSFERASE"/>
    <property type="match status" value="1"/>
</dbReference>
<sequence>MSPISTVRAYGPDAGTGDVTAARIADQLAFLSGWLPPAPARILDAGCGRGDLARALGQAGYAVLGVDVDPVAVSVAAAQGVAALVADLADYRDEYPFDVVLCSLSLHHMADLAGAVRRARSLLRPGGMLVVDEFAWERADAATAGWYHDFAAVLGAAGRFGPEPGAGPVTAPHRHWVERHRDDHRLHPGEAISGEIGTLFDIRETVRVPYLHRYLAERLGDDADGLAVFTTLRHIERLRVADEGLAAVGLRLLAQARPEGN</sequence>
<evidence type="ECO:0000256" key="2">
    <source>
        <dbReference type="ARBA" id="ARBA00022679"/>
    </source>
</evidence>
<comment type="caution">
    <text evidence="4">The sequence shown here is derived from an EMBL/GenBank/DDBJ whole genome shotgun (WGS) entry which is preliminary data.</text>
</comment>
<evidence type="ECO:0000256" key="3">
    <source>
        <dbReference type="ARBA" id="ARBA00022691"/>
    </source>
</evidence>
<dbReference type="Proteomes" id="UP000621500">
    <property type="component" value="Unassembled WGS sequence"/>
</dbReference>